<dbReference type="InterPro" id="IPR004843">
    <property type="entry name" value="Calcineurin-like_PHP"/>
</dbReference>
<accession>A0ABX7MRI6</accession>
<evidence type="ECO:0000259" key="1">
    <source>
        <dbReference type="Pfam" id="PF00149"/>
    </source>
</evidence>
<evidence type="ECO:0000313" key="3">
    <source>
        <dbReference type="Proteomes" id="UP000663555"/>
    </source>
</evidence>
<name>A0ABX7MRI6_9GAMM</name>
<dbReference type="InterPro" id="IPR029052">
    <property type="entry name" value="Metallo-depent_PP-like"/>
</dbReference>
<protein>
    <submittedName>
        <fullName evidence="2">Metallophosphoesterase</fullName>
    </submittedName>
</protein>
<dbReference type="Gene3D" id="3.60.21.10">
    <property type="match status" value="1"/>
</dbReference>
<dbReference type="EMBL" id="CP071247">
    <property type="protein sequence ID" value="QSP94004.1"/>
    <property type="molecule type" value="Genomic_DNA"/>
</dbReference>
<keyword evidence="3" id="KW-1185">Reference proteome</keyword>
<dbReference type="SUPFAM" id="SSF56300">
    <property type="entry name" value="Metallo-dependent phosphatases"/>
    <property type="match status" value="1"/>
</dbReference>
<sequence>MKILDFELTPFHELDYRSSGPGGVERRSVLPFYRAWVDTLPESVQCMVAMSDIQGRELDQERNRLLGEAIADDLELLEDLGEIPRVGGVLLSGDLFDYEDCRKLGGTGDVTSVWKAFSSFAPKVVGVHGNHDLIAQELPNNALALDGQIDVFAGLKIGGLSGIIGREDRHQRRSEASFAKHLTNLLAQSPEILLLHQGPDDPARGQPGSHIVREVLERHGSSLIIFGHKHWSDPLGQAGEHQLLNVDHRVILLCPR</sequence>
<evidence type="ECO:0000313" key="2">
    <source>
        <dbReference type="EMBL" id="QSP94004.1"/>
    </source>
</evidence>
<proteinExistence type="predicted"/>
<dbReference type="RefSeq" id="WP_206643226.1">
    <property type="nucleotide sequence ID" value="NZ_CP071247.1"/>
</dbReference>
<dbReference type="Pfam" id="PF00149">
    <property type="entry name" value="Metallophos"/>
    <property type="match status" value="1"/>
</dbReference>
<organism evidence="2 3">
    <name type="scientific">Marinobacter salinisoli</name>
    <dbReference type="NCBI Taxonomy" id="2769486"/>
    <lineage>
        <taxon>Bacteria</taxon>
        <taxon>Pseudomonadati</taxon>
        <taxon>Pseudomonadota</taxon>
        <taxon>Gammaproteobacteria</taxon>
        <taxon>Pseudomonadales</taxon>
        <taxon>Marinobacteraceae</taxon>
        <taxon>Marinobacter</taxon>
    </lineage>
</organism>
<feature type="domain" description="Calcineurin-like phosphoesterase" evidence="1">
    <location>
        <begin position="50"/>
        <end position="231"/>
    </location>
</feature>
<reference evidence="2 3" key="1">
    <citation type="submission" date="2021-03" db="EMBL/GenBank/DDBJ databases">
        <title>Genome sequencing of Marinobacter sp. LPB0319.</title>
        <authorList>
            <person name="Kim J."/>
        </authorList>
    </citation>
    <scope>NUCLEOTIDE SEQUENCE [LARGE SCALE GENOMIC DNA]</scope>
    <source>
        <strain evidence="2 3">LPB0319</strain>
    </source>
</reference>
<dbReference type="Proteomes" id="UP000663555">
    <property type="component" value="Chromosome"/>
</dbReference>
<gene>
    <name evidence="2" type="ORF">LPB19_12475</name>
</gene>